<name>A0ABV4I2R7_9ACTN</name>
<sequence>MSHPTHRRATRAVVATALAAASVAVAVLPAQATPIRAHQTYGADRYLTSLVLEDGAFDTAFLVTGEDFPDGLAAGAVAGSLGANVYLSPRGQVTPEIRQRLGYYRNIVVMGSETALSADVWTWLQQNTRAHLHRVAGADRYGTAAELATWAHPQGADHVIVVTGTNYADALSGAAAGAKTDAPVLLVRPDGVPEQTAAALTALKPGRVTVLGSEAAVPRAVYDSLAQLAPAATFQRLAGADRYATAVEVAKAFFTPGDTQRAVLVSGASWADGVTAGAYAGRRGAPLLLTPATCVPQVVNLEIEALGVVSLDAVGGPTVLSEDARKRTSCEAGPKTYLDELAAPTGNARFLSDHATIDGVFYPRSISYDTDPRNSEYRTWGLTGRYSRFTATVGLGDTNQSGLRSTVAVYGDEKQLASVAVAAGSPAVLDVDVSGVQNLKVVTTSSDRTVQVSTDNNVVLGDAALR</sequence>
<dbReference type="RefSeq" id="WP_370719090.1">
    <property type="nucleotide sequence ID" value="NZ_JBGGTQ010000005.1"/>
</dbReference>
<evidence type="ECO:0000259" key="2">
    <source>
        <dbReference type="SMART" id="SM00776"/>
    </source>
</evidence>
<dbReference type="InterPro" id="IPR051922">
    <property type="entry name" value="Bact_Sporulation_Assoc"/>
</dbReference>
<keyword evidence="1" id="KW-0732">Signal</keyword>
<feature type="chain" id="PRO_5045651034" evidence="1">
    <location>
        <begin position="33"/>
        <end position="466"/>
    </location>
</feature>
<evidence type="ECO:0000256" key="1">
    <source>
        <dbReference type="SAM" id="SignalP"/>
    </source>
</evidence>
<dbReference type="InterPro" id="IPR013222">
    <property type="entry name" value="Glyco_hyd_98_carb-bd"/>
</dbReference>
<dbReference type="SMART" id="SM00776">
    <property type="entry name" value="NPCBM"/>
    <property type="match status" value="1"/>
</dbReference>
<dbReference type="EMBL" id="JBGGTQ010000005">
    <property type="protein sequence ID" value="MEZ0492959.1"/>
    <property type="molecule type" value="Genomic_DNA"/>
</dbReference>
<feature type="signal peptide" evidence="1">
    <location>
        <begin position="1"/>
        <end position="32"/>
    </location>
</feature>
<dbReference type="Pfam" id="PF08305">
    <property type="entry name" value="NPCBM"/>
    <property type="match status" value="1"/>
</dbReference>
<dbReference type="InterPro" id="IPR038637">
    <property type="entry name" value="NPCBM_sf"/>
</dbReference>
<dbReference type="SUPFAM" id="SSF49785">
    <property type="entry name" value="Galactose-binding domain-like"/>
    <property type="match status" value="1"/>
</dbReference>
<evidence type="ECO:0000313" key="3">
    <source>
        <dbReference type="EMBL" id="MEZ0492959.1"/>
    </source>
</evidence>
<comment type="caution">
    <text evidence="3">The sequence shown here is derived from an EMBL/GenBank/DDBJ whole genome shotgun (WGS) entry which is preliminary data.</text>
</comment>
<dbReference type="Pfam" id="PF04122">
    <property type="entry name" value="CW_binding_2"/>
    <property type="match status" value="3"/>
</dbReference>
<dbReference type="Gene3D" id="3.40.50.12090">
    <property type="match status" value="2"/>
</dbReference>
<gene>
    <name evidence="3" type="ORF">AB2L28_12020</name>
</gene>
<feature type="domain" description="Glycosyl hydrolase family 98 putative carbohydrate-binding module" evidence="2">
    <location>
        <begin position="332"/>
        <end position="454"/>
    </location>
</feature>
<dbReference type="PANTHER" id="PTHR30032">
    <property type="entry name" value="N-ACETYLMURAMOYL-L-ALANINE AMIDASE-RELATED"/>
    <property type="match status" value="1"/>
</dbReference>
<keyword evidence="4" id="KW-1185">Reference proteome</keyword>
<reference evidence="3 4" key="1">
    <citation type="submission" date="2024-07" db="EMBL/GenBank/DDBJ databases">
        <authorList>
            <person name="Thanompreechachai J."/>
            <person name="Duangmal K."/>
        </authorList>
    </citation>
    <scope>NUCLEOTIDE SEQUENCE [LARGE SCALE GENOMIC DNA]</scope>
    <source>
        <strain evidence="3 4">TBRC 1896</strain>
    </source>
</reference>
<organism evidence="3 4">
    <name type="scientific">Kineococcus mangrovi</name>
    <dbReference type="NCBI Taxonomy" id="1660183"/>
    <lineage>
        <taxon>Bacteria</taxon>
        <taxon>Bacillati</taxon>
        <taxon>Actinomycetota</taxon>
        <taxon>Actinomycetes</taxon>
        <taxon>Kineosporiales</taxon>
        <taxon>Kineosporiaceae</taxon>
        <taxon>Kineococcus</taxon>
    </lineage>
</organism>
<dbReference type="InterPro" id="IPR008979">
    <property type="entry name" value="Galactose-bd-like_sf"/>
</dbReference>
<dbReference type="Gene3D" id="2.60.120.1060">
    <property type="entry name" value="NPCBM/NEW2 domain"/>
    <property type="match status" value="1"/>
</dbReference>
<accession>A0ABV4I2R7</accession>
<protein>
    <submittedName>
        <fullName evidence="3">Cell wall-binding repeat-containing protein</fullName>
    </submittedName>
</protein>
<dbReference type="InterPro" id="IPR007253">
    <property type="entry name" value="Cell_wall-bd_2"/>
</dbReference>
<evidence type="ECO:0000313" key="4">
    <source>
        <dbReference type="Proteomes" id="UP001566476"/>
    </source>
</evidence>
<dbReference type="Proteomes" id="UP001566476">
    <property type="component" value="Unassembled WGS sequence"/>
</dbReference>
<dbReference type="PANTHER" id="PTHR30032:SF4">
    <property type="entry name" value="AMIDASE ENHANCER"/>
    <property type="match status" value="1"/>
</dbReference>
<proteinExistence type="predicted"/>